<dbReference type="PROSITE" id="PS51892">
    <property type="entry name" value="SUBTILASE"/>
    <property type="match status" value="1"/>
</dbReference>
<protein>
    <recommendedName>
        <fullName evidence="5">Peptidase S8/S53 domain-containing protein</fullName>
    </recommendedName>
</protein>
<dbReference type="Pfam" id="PF00082">
    <property type="entry name" value="Peptidase_S8"/>
    <property type="match status" value="1"/>
</dbReference>
<evidence type="ECO:0000256" key="3">
    <source>
        <dbReference type="PROSITE-ProRule" id="PRU01240"/>
    </source>
</evidence>
<evidence type="ECO:0000256" key="4">
    <source>
        <dbReference type="SAM" id="MobiDB-lite"/>
    </source>
</evidence>
<comment type="similarity">
    <text evidence="1 3">Belongs to the peptidase S8 family.</text>
</comment>
<dbReference type="CDD" id="cd02120">
    <property type="entry name" value="PA_subtilisin_like"/>
    <property type="match status" value="1"/>
</dbReference>
<evidence type="ECO:0000256" key="2">
    <source>
        <dbReference type="ARBA" id="ARBA00022729"/>
    </source>
</evidence>
<dbReference type="InterPro" id="IPR045051">
    <property type="entry name" value="SBT"/>
</dbReference>
<comment type="caution">
    <text evidence="3">Lacks conserved residue(s) required for the propagation of feature annotation.</text>
</comment>
<keyword evidence="2" id="KW-0732">Signal</keyword>
<dbReference type="Gene3D" id="3.40.50.200">
    <property type="entry name" value="Peptidase S8/S53 domain"/>
    <property type="match status" value="1"/>
</dbReference>
<keyword evidence="7" id="KW-1185">Reference proteome</keyword>
<dbReference type="PANTHER" id="PTHR10795">
    <property type="entry name" value="PROPROTEIN CONVERTASE SUBTILISIN/KEXIN"/>
    <property type="match status" value="1"/>
</dbReference>
<dbReference type="Proteomes" id="UP001054889">
    <property type="component" value="Unassembled WGS sequence"/>
</dbReference>
<dbReference type="Gene3D" id="3.50.30.30">
    <property type="match status" value="1"/>
</dbReference>
<evidence type="ECO:0000259" key="5">
    <source>
        <dbReference type="Pfam" id="PF00082"/>
    </source>
</evidence>
<sequence length="221" mass="23291">MAPKARIAMYSVCDSGVCPEADIIAAVDAAVKDGVDILSMSLGPKVQPPLPFHSDSIAIATFGAVRAGVFVALAGGNDGPKESTVENVAPWMTTVGAASVDRLFPGNLHLGDGTVLQGQSLYAMKATRMSPLVYSPCDDDNKKYLLRHKMNGKIAVCDNGTASDSGVNEIKQAGAYGVIYLDRRSKSSDGSKSSTRPFRLSLSASPGPRSSGHTWPHRLIR</sequence>
<reference evidence="6" key="2">
    <citation type="submission" date="2021-12" db="EMBL/GenBank/DDBJ databases">
        <title>Resequencing data analysis of finger millet.</title>
        <authorList>
            <person name="Hatakeyama M."/>
            <person name="Aluri S."/>
            <person name="Balachadran M.T."/>
            <person name="Sivarajan S.R."/>
            <person name="Poveda L."/>
            <person name="Shimizu-Inatsugi R."/>
            <person name="Schlapbach R."/>
            <person name="Sreeman S.M."/>
            <person name="Shimizu K.K."/>
        </authorList>
    </citation>
    <scope>NUCLEOTIDE SEQUENCE</scope>
</reference>
<dbReference type="AlphaFoldDB" id="A0AAV5DLJ3"/>
<evidence type="ECO:0000313" key="7">
    <source>
        <dbReference type="Proteomes" id="UP001054889"/>
    </source>
</evidence>
<name>A0AAV5DLJ3_ELECO</name>
<dbReference type="GO" id="GO:0006508">
    <property type="term" value="P:proteolysis"/>
    <property type="evidence" value="ECO:0007669"/>
    <property type="project" value="InterPro"/>
</dbReference>
<evidence type="ECO:0000313" key="6">
    <source>
        <dbReference type="EMBL" id="GJN11311.1"/>
    </source>
</evidence>
<dbReference type="EMBL" id="BQKI01000018">
    <property type="protein sequence ID" value="GJN11311.1"/>
    <property type="molecule type" value="Genomic_DNA"/>
</dbReference>
<gene>
    <name evidence="6" type="primary">ga29492</name>
    <name evidence="6" type="ORF">PR202_ga29492</name>
</gene>
<dbReference type="InterPro" id="IPR000209">
    <property type="entry name" value="Peptidase_S8/S53_dom"/>
</dbReference>
<proteinExistence type="inferred from homology"/>
<organism evidence="6 7">
    <name type="scientific">Eleusine coracana subsp. coracana</name>
    <dbReference type="NCBI Taxonomy" id="191504"/>
    <lineage>
        <taxon>Eukaryota</taxon>
        <taxon>Viridiplantae</taxon>
        <taxon>Streptophyta</taxon>
        <taxon>Embryophyta</taxon>
        <taxon>Tracheophyta</taxon>
        <taxon>Spermatophyta</taxon>
        <taxon>Magnoliopsida</taxon>
        <taxon>Liliopsida</taxon>
        <taxon>Poales</taxon>
        <taxon>Poaceae</taxon>
        <taxon>PACMAD clade</taxon>
        <taxon>Chloridoideae</taxon>
        <taxon>Cynodonteae</taxon>
        <taxon>Eleusininae</taxon>
        <taxon>Eleusine</taxon>
    </lineage>
</organism>
<feature type="domain" description="Peptidase S8/S53" evidence="5">
    <location>
        <begin position="1"/>
        <end position="164"/>
    </location>
</feature>
<dbReference type="InterPro" id="IPR036852">
    <property type="entry name" value="Peptidase_S8/S53_dom_sf"/>
</dbReference>
<accession>A0AAV5DLJ3</accession>
<reference evidence="6" key="1">
    <citation type="journal article" date="2018" name="DNA Res.">
        <title>Multiple hybrid de novo genome assembly of finger millet, an orphan allotetraploid crop.</title>
        <authorList>
            <person name="Hatakeyama M."/>
            <person name="Aluri S."/>
            <person name="Balachadran M.T."/>
            <person name="Sivarajan S.R."/>
            <person name="Patrignani A."/>
            <person name="Gruter S."/>
            <person name="Poveda L."/>
            <person name="Shimizu-Inatsugi R."/>
            <person name="Baeten J."/>
            <person name="Francoijs K.J."/>
            <person name="Nataraja K.N."/>
            <person name="Reddy Y.A.N."/>
            <person name="Phadnis S."/>
            <person name="Ravikumar R.L."/>
            <person name="Schlapbach R."/>
            <person name="Sreeman S.M."/>
            <person name="Shimizu K.K."/>
        </authorList>
    </citation>
    <scope>NUCLEOTIDE SEQUENCE</scope>
</reference>
<evidence type="ECO:0000256" key="1">
    <source>
        <dbReference type="ARBA" id="ARBA00011073"/>
    </source>
</evidence>
<dbReference type="GO" id="GO:0004252">
    <property type="term" value="F:serine-type endopeptidase activity"/>
    <property type="evidence" value="ECO:0007669"/>
    <property type="project" value="InterPro"/>
</dbReference>
<dbReference type="SUPFAM" id="SSF52743">
    <property type="entry name" value="Subtilisin-like"/>
    <property type="match status" value="1"/>
</dbReference>
<comment type="caution">
    <text evidence="6">The sequence shown here is derived from an EMBL/GenBank/DDBJ whole genome shotgun (WGS) entry which is preliminary data.</text>
</comment>
<feature type="region of interest" description="Disordered" evidence="4">
    <location>
        <begin position="185"/>
        <end position="221"/>
    </location>
</feature>